<dbReference type="Pfam" id="PF20310">
    <property type="entry name" value="HTH_Tnp_2"/>
    <property type="match status" value="1"/>
</dbReference>
<keyword evidence="3" id="KW-1185">Reference proteome</keyword>
<dbReference type="STRING" id="1121321.SAMN04488530_102159"/>
<evidence type="ECO:0000256" key="1">
    <source>
        <dbReference type="SAM" id="Coils"/>
    </source>
</evidence>
<organism evidence="2 3">
    <name type="scientific">Asaccharospora irregularis DSM 2635</name>
    <dbReference type="NCBI Taxonomy" id="1121321"/>
    <lineage>
        <taxon>Bacteria</taxon>
        <taxon>Bacillati</taxon>
        <taxon>Bacillota</taxon>
        <taxon>Clostridia</taxon>
        <taxon>Peptostreptococcales</taxon>
        <taxon>Peptostreptococcaceae</taxon>
        <taxon>Asaccharospora</taxon>
    </lineage>
</organism>
<keyword evidence="1" id="KW-0175">Coiled coil</keyword>
<proteinExistence type="predicted"/>
<dbReference type="Proteomes" id="UP000243255">
    <property type="component" value="Unassembled WGS sequence"/>
</dbReference>
<dbReference type="EMBL" id="FQWX01000002">
    <property type="protein sequence ID" value="SHG48800.1"/>
    <property type="molecule type" value="Genomic_DNA"/>
</dbReference>
<evidence type="ECO:0000313" key="2">
    <source>
        <dbReference type="EMBL" id="SHG48800.1"/>
    </source>
</evidence>
<name>A0A1M5K897_9FIRM</name>
<reference evidence="3" key="1">
    <citation type="submission" date="2016-11" db="EMBL/GenBank/DDBJ databases">
        <authorList>
            <person name="Varghese N."/>
            <person name="Submissions S."/>
        </authorList>
    </citation>
    <scope>NUCLEOTIDE SEQUENCE [LARGE SCALE GENOMIC DNA]</scope>
    <source>
        <strain evidence="3">DSM 2635</strain>
    </source>
</reference>
<feature type="coiled-coil region" evidence="1">
    <location>
        <begin position="101"/>
        <end position="128"/>
    </location>
</feature>
<dbReference type="AlphaFoldDB" id="A0A1M5K897"/>
<accession>A0A1M5K897</accession>
<gene>
    <name evidence="2" type="ORF">SAMN04488530_102159</name>
</gene>
<dbReference type="InterPro" id="IPR046929">
    <property type="entry name" value="HTH_Tnp"/>
</dbReference>
<protein>
    <submittedName>
        <fullName evidence="2">Uncharacterized protein</fullName>
    </submittedName>
</protein>
<sequence>MSKKLFTEEEVSILKQNKYVKKVSSKGITYTDEFKRIFIDESNNGKLPRIIFEECGFDIDIIGTQRVKSSADRWRSAFKNGGAVRLIDTRKYNNGRPVEKDLTLEEKYKKLEAKMKLLQAENELLKKLDMIERRVLKKK</sequence>
<evidence type="ECO:0000313" key="3">
    <source>
        <dbReference type="Proteomes" id="UP000243255"/>
    </source>
</evidence>